<organism evidence="3 4">
    <name type="scientific">Deinococcus aquiradiocola</name>
    <dbReference type="NCBI Taxonomy" id="393059"/>
    <lineage>
        <taxon>Bacteria</taxon>
        <taxon>Thermotogati</taxon>
        <taxon>Deinococcota</taxon>
        <taxon>Deinococci</taxon>
        <taxon>Deinococcales</taxon>
        <taxon>Deinococcaceae</taxon>
        <taxon>Deinococcus</taxon>
    </lineage>
</organism>
<dbReference type="Gene3D" id="2.40.420.20">
    <property type="match status" value="1"/>
</dbReference>
<keyword evidence="1" id="KW-0175">Coiled coil</keyword>
<proteinExistence type="predicted"/>
<feature type="transmembrane region" description="Helical" evidence="2">
    <location>
        <begin position="30"/>
        <end position="47"/>
    </location>
</feature>
<gene>
    <name evidence="3" type="ORF">GCM10008939_33800</name>
</gene>
<comment type="caution">
    <text evidence="3">The sequence shown here is derived from an EMBL/GenBank/DDBJ whole genome shotgun (WGS) entry which is preliminary data.</text>
</comment>
<dbReference type="Proteomes" id="UP000635726">
    <property type="component" value="Unassembled WGS sequence"/>
</dbReference>
<reference evidence="3" key="1">
    <citation type="journal article" date="2014" name="Int. J. Syst. Evol. Microbiol.">
        <title>Complete genome sequence of Corynebacterium casei LMG S-19264T (=DSM 44701T), isolated from a smear-ripened cheese.</title>
        <authorList>
            <consortium name="US DOE Joint Genome Institute (JGI-PGF)"/>
            <person name="Walter F."/>
            <person name="Albersmeier A."/>
            <person name="Kalinowski J."/>
            <person name="Ruckert C."/>
        </authorList>
    </citation>
    <scope>NUCLEOTIDE SEQUENCE</scope>
    <source>
        <strain evidence="3">JCM 14371</strain>
    </source>
</reference>
<dbReference type="PANTHER" id="PTHR30469:SF15">
    <property type="entry name" value="HLYD FAMILY OF SECRETION PROTEINS"/>
    <property type="match status" value="1"/>
</dbReference>
<keyword evidence="2" id="KW-1133">Transmembrane helix</keyword>
<dbReference type="Gene3D" id="2.40.30.170">
    <property type="match status" value="1"/>
</dbReference>
<protein>
    <submittedName>
        <fullName evidence="3">RND transporter</fullName>
    </submittedName>
</protein>
<evidence type="ECO:0000256" key="2">
    <source>
        <dbReference type="SAM" id="Phobius"/>
    </source>
</evidence>
<accession>A0A917UUW9</accession>
<dbReference type="GO" id="GO:0015562">
    <property type="term" value="F:efflux transmembrane transporter activity"/>
    <property type="evidence" value="ECO:0007669"/>
    <property type="project" value="TreeGrafter"/>
</dbReference>
<sequence>MSARELHDLDQASALRADRPMQSRPFNWRWVYAGVIVACLGVTGVVIDMKLRSPLPQVLLVTRVVPSTFQRQVKGSGAVEGDRLVTGFRTPGVVRQLNVKEGDHVHRHQLLAQTDDLLQRQALMAAQFSAQTLRSSLVEQARLHDITLTRLSLQLAQARHDAAGASAVYAVGGLSAQDLGKAQQTLRGLELDVQREMADNSDQQSSLRQQLAQAQENVVQATRNLQDTRIYAPVDGTVSRVGYNVRQDSGAGSIELYADRTGRVRVDVPEAVVAQVKPGQAVQVNLLADGPAFSGRVSRVASVASATQGGNAVVPVTIRISPWPAALKPGLSTDATITTLTLPHATVVPIESVVQDEQDPGVVRVWVVDADRTVHRRTVTMLARNTINAAVSGLKSGELVVRSPGDAGALRDGITVTAQLAPK</sequence>
<dbReference type="PANTHER" id="PTHR30469">
    <property type="entry name" value="MULTIDRUG RESISTANCE PROTEIN MDTA"/>
    <property type="match status" value="1"/>
</dbReference>
<evidence type="ECO:0000313" key="3">
    <source>
        <dbReference type="EMBL" id="GGJ87023.1"/>
    </source>
</evidence>
<dbReference type="Gene3D" id="2.40.50.100">
    <property type="match status" value="1"/>
</dbReference>
<dbReference type="RefSeq" id="WP_188964485.1">
    <property type="nucleotide sequence ID" value="NZ_BMOE01000017.1"/>
</dbReference>
<feature type="coiled-coil region" evidence="1">
    <location>
        <begin position="197"/>
        <end position="224"/>
    </location>
</feature>
<keyword evidence="4" id="KW-1185">Reference proteome</keyword>
<evidence type="ECO:0000313" key="4">
    <source>
        <dbReference type="Proteomes" id="UP000635726"/>
    </source>
</evidence>
<keyword evidence="2" id="KW-0812">Transmembrane</keyword>
<evidence type="ECO:0000256" key="1">
    <source>
        <dbReference type="SAM" id="Coils"/>
    </source>
</evidence>
<reference evidence="3" key="2">
    <citation type="submission" date="2020-09" db="EMBL/GenBank/DDBJ databases">
        <authorList>
            <person name="Sun Q."/>
            <person name="Ohkuma M."/>
        </authorList>
    </citation>
    <scope>NUCLEOTIDE SEQUENCE</scope>
    <source>
        <strain evidence="3">JCM 14371</strain>
    </source>
</reference>
<keyword evidence="2" id="KW-0472">Membrane</keyword>
<dbReference type="EMBL" id="BMOE01000017">
    <property type="protein sequence ID" value="GGJ87023.1"/>
    <property type="molecule type" value="Genomic_DNA"/>
</dbReference>
<name>A0A917UUW9_9DEIO</name>
<dbReference type="GO" id="GO:1990281">
    <property type="term" value="C:efflux pump complex"/>
    <property type="evidence" value="ECO:0007669"/>
    <property type="project" value="TreeGrafter"/>
</dbReference>
<dbReference type="AlphaFoldDB" id="A0A917UUW9"/>